<dbReference type="EMBL" id="JAABOA010001726">
    <property type="protein sequence ID" value="KAF9580997.1"/>
    <property type="molecule type" value="Genomic_DNA"/>
</dbReference>
<comment type="caution">
    <text evidence="1">The sequence shown here is derived from an EMBL/GenBank/DDBJ whole genome shotgun (WGS) entry which is preliminary data.</text>
</comment>
<sequence>MVLVDSVIGFTSLILTISSFIRPYDVPNAKVRIQLQTGAVSADSGGHIPSVYLKGNDGYHMGAYTNWRTNDRRERNQYWNYDIETTRPTELALLELKASYSRYDASTGLTRTGPLNDGICITYLSWTPEGSMFNAKNRRGAITGDLFYHCGFDWYYSGKSMPSKGVNYEPRCGWVDGDNSSGNSVHSVLLNTGILGNGYLKGFYNSKKNIQDVCGWGIAFYKGALPRKRSATETFGNKAYITAGEGAISLCDSPTSWGPSMLSLSEGVFCDMETKTKIPLCHDGQTTGCMKYDRVQGKMNSRGRRGPPQRFLAPHNVSREAVSFDSYKVEYFTRSYMNGTVYDDGSDV</sequence>
<evidence type="ECO:0000313" key="1">
    <source>
        <dbReference type="EMBL" id="KAF9580997.1"/>
    </source>
</evidence>
<keyword evidence="2" id="KW-1185">Reference proteome</keyword>
<reference evidence="1" key="1">
    <citation type="journal article" date="2020" name="Fungal Divers.">
        <title>Resolving the Mortierellaceae phylogeny through synthesis of multi-gene phylogenetics and phylogenomics.</title>
        <authorList>
            <person name="Vandepol N."/>
            <person name="Liber J."/>
            <person name="Desiro A."/>
            <person name="Na H."/>
            <person name="Kennedy M."/>
            <person name="Barry K."/>
            <person name="Grigoriev I.V."/>
            <person name="Miller A.N."/>
            <person name="O'Donnell K."/>
            <person name="Stajich J.E."/>
            <person name="Bonito G."/>
        </authorList>
    </citation>
    <scope>NUCLEOTIDE SEQUENCE</scope>
    <source>
        <strain evidence="1">KOD1015</strain>
    </source>
</reference>
<name>A0A9P6FTB7_9FUNG</name>
<gene>
    <name evidence="1" type="ORF">BGW38_002143</name>
</gene>
<accession>A0A9P6FTB7</accession>
<protein>
    <submittedName>
        <fullName evidence="1">Uncharacterized protein</fullName>
    </submittedName>
</protein>
<dbReference type="OrthoDB" id="2389719at2759"/>
<organism evidence="1 2">
    <name type="scientific">Lunasporangiospora selenospora</name>
    <dbReference type="NCBI Taxonomy" id="979761"/>
    <lineage>
        <taxon>Eukaryota</taxon>
        <taxon>Fungi</taxon>
        <taxon>Fungi incertae sedis</taxon>
        <taxon>Mucoromycota</taxon>
        <taxon>Mortierellomycotina</taxon>
        <taxon>Mortierellomycetes</taxon>
        <taxon>Mortierellales</taxon>
        <taxon>Mortierellaceae</taxon>
        <taxon>Lunasporangiospora</taxon>
    </lineage>
</organism>
<proteinExistence type="predicted"/>
<evidence type="ECO:0000313" key="2">
    <source>
        <dbReference type="Proteomes" id="UP000780801"/>
    </source>
</evidence>
<dbReference type="Proteomes" id="UP000780801">
    <property type="component" value="Unassembled WGS sequence"/>
</dbReference>
<dbReference type="AlphaFoldDB" id="A0A9P6FTB7"/>